<dbReference type="CDD" id="cd23820">
    <property type="entry name" value="RWD_RNF14"/>
    <property type="match status" value="1"/>
</dbReference>
<dbReference type="InterPro" id="IPR017907">
    <property type="entry name" value="Znf_RING_CS"/>
</dbReference>
<keyword evidence="5" id="KW-0677">Repeat</keyword>
<dbReference type="OMA" id="ECESAEC"/>
<dbReference type="PANTHER" id="PTHR11685">
    <property type="entry name" value="RBR FAMILY RING FINGER AND IBR DOMAIN-CONTAINING"/>
    <property type="match status" value="1"/>
</dbReference>
<proteinExistence type="predicted"/>
<comment type="catalytic activity">
    <reaction evidence="1">
        <text>[E2 ubiquitin-conjugating enzyme]-S-ubiquitinyl-L-cysteine + [acceptor protein]-L-lysine = [E2 ubiquitin-conjugating enzyme]-L-cysteine + [acceptor protein]-N(6)-ubiquitinyl-L-lysine.</text>
        <dbReference type="EC" id="2.3.2.31"/>
    </reaction>
</comment>
<evidence type="ECO:0000256" key="8">
    <source>
        <dbReference type="ARBA" id="ARBA00022833"/>
    </source>
</evidence>
<keyword evidence="8" id="KW-0862">Zinc</keyword>
<dbReference type="Gene3D" id="3.30.40.10">
    <property type="entry name" value="Zinc/RING finger domain, C3HC4 (zinc finger)"/>
    <property type="match status" value="1"/>
</dbReference>
<dbReference type="InterPro" id="IPR013083">
    <property type="entry name" value="Znf_RING/FYVE/PHD"/>
</dbReference>
<evidence type="ECO:0000313" key="12">
    <source>
        <dbReference type="Ensembl" id="ENSMLUP00000021575.1"/>
    </source>
</evidence>
<dbReference type="InterPro" id="IPR001841">
    <property type="entry name" value="Znf_RING"/>
</dbReference>
<reference evidence="12" key="2">
    <citation type="submission" date="2025-08" db="UniProtKB">
        <authorList>
            <consortium name="Ensembl"/>
        </authorList>
    </citation>
    <scope>IDENTIFICATION</scope>
</reference>
<keyword evidence="3" id="KW-0808">Transferase</keyword>
<evidence type="ECO:0000256" key="4">
    <source>
        <dbReference type="ARBA" id="ARBA00022723"/>
    </source>
</evidence>
<name>G1QCZ2_MYOLU</name>
<dbReference type="SUPFAM" id="SSF54495">
    <property type="entry name" value="UBC-like"/>
    <property type="match status" value="1"/>
</dbReference>
<dbReference type="PROSITE" id="PS51873">
    <property type="entry name" value="TRIAD"/>
    <property type="match status" value="1"/>
</dbReference>
<evidence type="ECO:0000256" key="7">
    <source>
        <dbReference type="ARBA" id="ARBA00022786"/>
    </source>
</evidence>
<dbReference type="CDD" id="cd16628">
    <property type="entry name" value="RING-HC_RBR_RNF14"/>
    <property type="match status" value="1"/>
</dbReference>
<evidence type="ECO:0000256" key="2">
    <source>
        <dbReference type="ARBA" id="ARBA00012251"/>
    </source>
</evidence>
<dbReference type="SUPFAM" id="SSF57850">
    <property type="entry name" value="RING/U-box"/>
    <property type="match status" value="3"/>
</dbReference>
<dbReference type="EMBL" id="AAPE02051798">
    <property type="status" value="NOT_ANNOTATED_CDS"/>
    <property type="molecule type" value="Genomic_DNA"/>
</dbReference>
<dbReference type="InterPro" id="IPR044066">
    <property type="entry name" value="TRIAD_supradom"/>
</dbReference>
<dbReference type="InterPro" id="IPR016135">
    <property type="entry name" value="UBQ-conjugating_enzyme/RWD"/>
</dbReference>
<dbReference type="GO" id="GO:0061630">
    <property type="term" value="F:ubiquitin protein ligase activity"/>
    <property type="evidence" value="ECO:0007669"/>
    <property type="project" value="UniProtKB-EC"/>
</dbReference>
<reference evidence="12 13" key="1">
    <citation type="journal article" date="2011" name="Nature">
        <title>A high-resolution map of human evolutionary constraint using 29 mammals.</title>
        <authorList>
            <person name="Lindblad-Toh K."/>
            <person name="Garber M."/>
            <person name="Zuk O."/>
            <person name="Lin M.F."/>
            <person name="Parker B.J."/>
            <person name="Washietl S."/>
            <person name="Kheradpour P."/>
            <person name="Ernst J."/>
            <person name="Jordan G."/>
            <person name="Mauceli E."/>
            <person name="Ward L.D."/>
            <person name="Lowe C.B."/>
            <person name="Holloway A.K."/>
            <person name="Clamp M."/>
            <person name="Gnerre S."/>
            <person name="Alfoldi J."/>
            <person name="Beal K."/>
            <person name="Chang J."/>
            <person name="Clawson H."/>
            <person name="Cuff J."/>
            <person name="Di Palma F."/>
            <person name="Fitzgerald S."/>
            <person name="Flicek P."/>
            <person name="Guttman M."/>
            <person name="Hubisz M.J."/>
            <person name="Jaffe D.B."/>
            <person name="Jungreis I."/>
            <person name="Kent W.J."/>
            <person name="Kostka D."/>
            <person name="Lara M."/>
            <person name="Martins A.L."/>
            <person name="Massingham T."/>
            <person name="Moltke I."/>
            <person name="Raney B.J."/>
            <person name="Rasmussen M.D."/>
            <person name="Robinson J."/>
            <person name="Stark A."/>
            <person name="Vilella A.J."/>
            <person name="Wen J."/>
            <person name="Xie X."/>
            <person name="Zody M.C."/>
            <person name="Baldwin J."/>
            <person name="Bloom T."/>
            <person name="Chin C.W."/>
            <person name="Heiman D."/>
            <person name="Nicol R."/>
            <person name="Nusbaum C."/>
            <person name="Young S."/>
            <person name="Wilkinson J."/>
            <person name="Worley K.C."/>
            <person name="Kovar C.L."/>
            <person name="Muzny D.M."/>
            <person name="Gibbs R.A."/>
            <person name="Cree A."/>
            <person name="Dihn H.H."/>
            <person name="Fowler G."/>
            <person name="Jhangiani S."/>
            <person name="Joshi V."/>
            <person name="Lee S."/>
            <person name="Lewis L.R."/>
            <person name="Nazareth L.V."/>
            <person name="Okwuonu G."/>
            <person name="Santibanez J."/>
            <person name="Warren W.C."/>
            <person name="Mardis E.R."/>
            <person name="Weinstock G.M."/>
            <person name="Wilson R.K."/>
            <person name="Delehaunty K."/>
            <person name="Dooling D."/>
            <person name="Fronik C."/>
            <person name="Fulton L."/>
            <person name="Fulton B."/>
            <person name="Graves T."/>
            <person name="Minx P."/>
            <person name="Sodergren E."/>
            <person name="Birney E."/>
            <person name="Margulies E.H."/>
            <person name="Herrero J."/>
            <person name="Green E.D."/>
            <person name="Haussler D."/>
            <person name="Siepel A."/>
            <person name="Goldman N."/>
            <person name="Pollard K.S."/>
            <person name="Pedersen J.S."/>
            <person name="Lander E.S."/>
            <person name="Kellis M."/>
        </authorList>
    </citation>
    <scope>NUCLEOTIDE SEQUENCE [LARGE SCALE GENOMIC DNA]</scope>
</reference>
<dbReference type="PROSITE" id="PS50089">
    <property type="entry name" value="ZF_RING_2"/>
    <property type="match status" value="1"/>
</dbReference>
<dbReference type="GO" id="GO:0016567">
    <property type="term" value="P:protein ubiquitination"/>
    <property type="evidence" value="ECO:0007669"/>
    <property type="project" value="InterPro"/>
</dbReference>
<evidence type="ECO:0000256" key="1">
    <source>
        <dbReference type="ARBA" id="ARBA00001798"/>
    </source>
</evidence>
<dbReference type="InterPro" id="IPR031128">
    <property type="entry name" value="RNF14_RING-HC_Zfn"/>
</dbReference>
<dbReference type="Proteomes" id="UP000001074">
    <property type="component" value="Unassembled WGS sequence"/>
</dbReference>
<keyword evidence="6 9" id="KW-0863">Zinc-finger</keyword>
<dbReference type="InterPro" id="IPR031127">
    <property type="entry name" value="E3_UB_ligase_RBR"/>
</dbReference>
<keyword evidence="4" id="KW-0479">Metal-binding</keyword>
<dbReference type="HOGENOM" id="CLU_021364_2_0_1"/>
<evidence type="ECO:0000256" key="6">
    <source>
        <dbReference type="ARBA" id="ARBA00022771"/>
    </source>
</evidence>
<dbReference type="eggNOG" id="KOG1814">
    <property type="taxonomic scope" value="Eukaryota"/>
</dbReference>
<sequence length="358" mass="40642">EAQEDALLGLASIYDGDEFRKAESVQGGETSIYLDLPQNFKVFVSLAALCKHLDSLWEEHRGDVVLFACMQFLKEETLITALGCLNIVFPFELRIGSQKKQRRTAQASGNTELDCRGAAGSAVDQEEVEDERAVQDVESLSNLIQEILDFDQAQQIKYFNSELFLCNICFHEKLSSECMHFLECRHVYCKACLKDYKYFEIQIKDGQVQCLHCPEPKCPSGQVNELVEAELFVHYDRLLLQSTLDLMADVVYCPFPCCQLPVMQEPGCTIICSHCNFSFCTLCRVAYHGVSPYKLTAELDGCNKMTCTACMQYFCWICMGSLNANPYKHLTDPASQCFNWLFCAADVDEYIWEDEIEG</sequence>
<evidence type="ECO:0000256" key="5">
    <source>
        <dbReference type="ARBA" id="ARBA00022737"/>
    </source>
</evidence>
<dbReference type="AlphaFoldDB" id="G1QCZ2"/>
<evidence type="ECO:0000256" key="9">
    <source>
        <dbReference type="PROSITE-ProRule" id="PRU00175"/>
    </source>
</evidence>
<protein>
    <recommendedName>
        <fullName evidence="2">RBR-type E3 ubiquitin transferase</fullName>
        <ecNumber evidence="2">2.3.2.31</ecNumber>
    </recommendedName>
</protein>
<keyword evidence="7" id="KW-0833">Ubl conjugation pathway</keyword>
<dbReference type="Ensembl" id="ENSMLUT00000023692.1">
    <property type="protein sequence ID" value="ENSMLUP00000021575.1"/>
    <property type="gene ID" value="ENSMLUG00000024908.1"/>
</dbReference>
<evidence type="ECO:0000259" key="11">
    <source>
        <dbReference type="PROSITE" id="PS51873"/>
    </source>
</evidence>
<dbReference type="FunFam" id="3.30.40.10:FF:000186">
    <property type="entry name" value="RBR-type E3 ubiquitin transferase"/>
    <property type="match status" value="1"/>
</dbReference>
<dbReference type="GeneTree" id="ENSGT00940000154507"/>
<dbReference type="Pfam" id="PF01485">
    <property type="entry name" value="IBR"/>
    <property type="match status" value="1"/>
</dbReference>
<evidence type="ECO:0000259" key="10">
    <source>
        <dbReference type="PROSITE" id="PS50089"/>
    </source>
</evidence>
<dbReference type="InterPro" id="IPR002867">
    <property type="entry name" value="IBR_dom"/>
</dbReference>
<evidence type="ECO:0000313" key="13">
    <source>
        <dbReference type="Proteomes" id="UP000001074"/>
    </source>
</evidence>
<dbReference type="EC" id="2.3.2.31" evidence="2"/>
<dbReference type="PROSITE" id="PS00518">
    <property type="entry name" value="ZF_RING_1"/>
    <property type="match status" value="1"/>
</dbReference>
<reference evidence="12" key="3">
    <citation type="submission" date="2025-09" db="UniProtKB">
        <authorList>
            <consortium name="Ensembl"/>
        </authorList>
    </citation>
    <scope>IDENTIFICATION</scope>
</reference>
<dbReference type="SMART" id="SM00647">
    <property type="entry name" value="IBR"/>
    <property type="match status" value="1"/>
</dbReference>
<keyword evidence="13" id="KW-1185">Reference proteome</keyword>
<dbReference type="InParanoid" id="G1QCZ2"/>
<dbReference type="STRING" id="59463.ENSMLUP00000021575"/>
<accession>G1QCZ2</accession>
<feature type="domain" description="RING-type" evidence="10">
    <location>
        <begin position="166"/>
        <end position="213"/>
    </location>
</feature>
<dbReference type="CDD" id="cd20341">
    <property type="entry name" value="BRcat_RBR_RNF14"/>
    <property type="match status" value="1"/>
</dbReference>
<dbReference type="GO" id="GO:0008270">
    <property type="term" value="F:zinc ion binding"/>
    <property type="evidence" value="ECO:0007669"/>
    <property type="project" value="UniProtKB-KW"/>
</dbReference>
<organism evidence="12 13">
    <name type="scientific">Myotis lucifugus</name>
    <name type="common">Little brown bat</name>
    <dbReference type="NCBI Taxonomy" id="59463"/>
    <lineage>
        <taxon>Eukaryota</taxon>
        <taxon>Metazoa</taxon>
        <taxon>Chordata</taxon>
        <taxon>Craniata</taxon>
        <taxon>Vertebrata</taxon>
        <taxon>Euteleostomi</taxon>
        <taxon>Mammalia</taxon>
        <taxon>Eutheria</taxon>
        <taxon>Laurasiatheria</taxon>
        <taxon>Chiroptera</taxon>
        <taxon>Yangochiroptera</taxon>
        <taxon>Vespertilionidae</taxon>
        <taxon>Myotis</taxon>
    </lineage>
</organism>
<feature type="domain" description="RING-type" evidence="11">
    <location>
        <begin position="162"/>
        <end position="358"/>
    </location>
</feature>
<evidence type="ECO:0000256" key="3">
    <source>
        <dbReference type="ARBA" id="ARBA00022679"/>
    </source>
</evidence>